<dbReference type="AlphaFoldDB" id="E6QPB3"/>
<name>E6QPB3_9ZZZZ</name>
<comment type="caution">
    <text evidence="1">The sequence shown here is derived from an EMBL/GenBank/DDBJ whole genome shotgun (WGS) entry which is preliminary data.</text>
</comment>
<dbReference type="EMBL" id="CABQ01000315">
    <property type="protein sequence ID" value="CBI09084.1"/>
    <property type="molecule type" value="Genomic_DNA"/>
</dbReference>
<protein>
    <submittedName>
        <fullName evidence="1">Uncharacterized protein</fullName>
    </submittedName>
</protein>
<proteinExistence type="predicted"/>
<accession>E6QPB3</accession>
<gene>
    <name evidence="1" type="ORF">CARN6_2633</name>
</gene>
<organism evidence="1">
    <name type="scientific">mine drainage metagenome</name>
    <dbReference type="NCBI Taxonomy" id="410659"/>
    <lineage>
        <taxon>unclassified sequences</taxon>
        <taxon>metagenomes</taxon>
        <taxon>ecological metagenomes</taxon>
    </lineage>
</organism>
<sequence length="142" mass="15628">MSTSVRFSPRRRQFDLTVRTLNVKVTDPEKELVDAAVRAGGHATLRSWIVSVAKGYESGPMLREISRLSAALGEVSGAFRDLRAELEEVTDELRRRPDGADASFRAAAAMERVEGALGRHELGLGDVRQRLSRVAIALAERI</sequence>
<evidence type="ECO:0000313" key="1">
    <source>
        <dbReference type="EMBL" id="CBI09084.1"/>
    </source>
</evidence>
<reference evidence="1" key="1">
    <citation type="submission" date="2009-10" db="EMBL/GenBank/DDBJ databases">
        <title>Diversity of trophic interactions inside an arsenic-rich microbial ecosystem.</title>
        <authorList>
            <person name="Bertin P.N."/>
            <person name="Heinrich-Salmeron A."/>
            <person name="Pelletier E."/>
            <person name="Goulhen-Chollet F."/>
            <person name="Arsene-Ploetze F."/>
            <person name="Gallien S."/>
            <person name="Calteau A."/>
            <person name="Vallenet D."/>
            <person name="Casiot C."/>
            <person name="Chane-Woon-Ming B."/>
            <person name="Giloteaux L."/>
            <person name="Barakat M."/>
            <person name="Bonnefoy V."/>
            <person name="Bruneel O."/>
            <person name="Chandler M."/>
            <person name="Cleiss J."/>
            <person name="Duran R."/>
            <person name="Elbaz-Poulichet F."/>
            <person name="Fonknechten N."/>
            <person name="Lauga B."/>
            <person name="Mornico D."/>
            <person name="Ortet P."/>
            <person name="Schaeffer C."/>
            <person name="Siguier P."/>
            <person name="Alexander Thil Smith A."/>
            <person name="Van Dorsselaer A."/>
            <person name="Weissenbach J."/>
            <person name="Medigue C."/>
            <person name="Le Paslier D."/>
        </authorList>
    </citation>
    <scope>NUCLEOTIDE SEQUENCE</scope>
</reference>